<comment type="similarity">
    <text evidence="6">Belongs to the truncated hemoglobin family. Group II subfamily.</text>
</comment>
<dbReference type="EMBL" id="JABXYM010000001">
    <property type="protein sequence ID" value="MCR6097542.1"/>
    <property type="molecule type" value="Genomic_DNA"/>
</dbReference>
<feature type="binding site" description="distal binding residue" evidence="9">
    <location>
        <position position="46"/>
    </location>
    <ligand>
        <name>heme</name>
        <dbReference type="ChEBI" id="CHEBI:30413"/>
    </ligand>
    <ligandPart>
        <name>Fe</name>
        <dbReference type="ChEBI" id="CHEBI:18248"/>
    </ligandPart>
</feature>
<name>A0A9Q4B3W7_SALAG</name>
<dbReference type="GO" id="GO:0005344">
    <property type="term" value="F:oxygen carrier activity"/>
    <property type="evidence" value="ECO:0007669"/>
    <property type="project" value="UniProtKB-UniRule"/>
</dbReference>
<evidence type="ECO:0000256" key="4">
    <source>
        <dbReference type="ARBA" id="ARBA00022723"/>
    </source>
</evidence>
<gene>
    <name evidence="10" type="ORF">HXA33_13405</name>
</gene>
<dbReference type="InterPro" id="IPR012292">
    <property type="entry name" value="Globin/Proto"/>
</dbReference>
<evidence type="ECO:0000256" key="1">
    <source>
        <dbReference type="ARBA" id="ARBA00009660"/>
    </source>
</evidence>
<evidence type="ECO:0000256" key="5">
    <source>
        <dbReference type="ARBA" id="ARBA00023004"/>
    </source>
</evidence>
<dbReference type="GO" id="GO:0046872">
    <property type="term" value="F:metal ion binding"/>
    <property type="evidence" value="ECO:0007669"/>
    <property type="project" value="UniProtKB-UniRule"/>
</dbReference>
<dbReference type="InterPro" id="IPR001486">
    <property type="entry name" value="Hemoglobin_trunc"/>
</dbReference>
<dbReference type="Pfam" id="PF01152">
    <property type="entry name" value="Bac_globin"/>
    <property type="match status" value="1"/>
</dbReference>
<dbReference type="Proteomes" id="UP001057753">
    <property type="component" value="Unassembled WGS sequence"/>
</dbReference>
<evidence type="ECO:0000256" key="9">
    <source>
        <dbReference type="PIRSR" id="PIRSR601486-1"/>
    </source>
</evidence>
<keyword evidence="7" id="KW-0561">Oxygen transport</keyword>
<reference evidence="10" key="1">
    <citation type="submission" date="2020-06" db="EMBL/GenBank/DDBJ databases">
        <title>Insight into the genomes of haloalkaliphilic bacilli from Kenyan soda lakes.</title>
        <authorList>
            <person name="Mwirichia R."/>
            <person name="Villamizar G.C."/>
            <person name="Poehlein A."/>
            <person name="Mugweru J."/>
            <person name="Kipnyargis A."/>
            <person name="Kiplimo D."/>
            <person name="Orwa P."/>
            <person name="Daniel R."/>
        </authorList>
    </citation>
    <scope>NUCLEOTIDE SEQUENCE</scope>
    <source>
        <strain evidence="10">B1096_S55</strain>
    </source>
</reference>
<organism evidence="10 11">
    <name type="scientific">Salipaludibacillus agaradhaerens</name>
    <name type="common">Bacillus agaradhaerens</name>
    <dbReference type="NCBI Taxonomy" id="76935"/>
    <lineage>
        <taxon>Bacteria</taxon>
        <taxon>Bacillati</taxon>
        <taxon>Bacillota</taxon>
        <taxon>Bacilli</taxon>
        <taxon>Bacillales</taxon>
        <taxon>Bacillaceae</taxon>
    </lineage>
</organism>
<evidence type="ECO:0000256" key="6">
    <source>
        <dbReference type="ARBA" id="ARBA00034496"/>
    </source>
</evidence>
<dbReference type="InterPro" id="IPR016339">
    <property type="entry name" value="Hemoglobin_trunc_I"/>
</dbReference>
<protein>
    <recommendedName>
        <fullName evidence="7">Group 1 truncated hemoglobin</fullName>
    </recommendedName>
</protein>
<evidence type="ECO:0000256" key="8">
    <source>
        <dbReference type="PIRSR" id="PIRSR002030-1"/>
    </source>
</evidence>
<keyword evidence="4 7" id="KW-0479">Metal-binding</keyword>
<keyword evidence="3 7" id="KW-0349">Heme</keyword>
<keyword evidence="5 7" id="KW-0408">Iron</keyword>
<dbReference type="AlphaFoldDB" id="A0A9Q4B3W7"/>
<evidence type="ECO:0000313" key="11">
    <source>
        <dbReference type="Proteomes" id="UP001057753"/>
    </source>
</evidence>
<comment type="similarity">
    <text evidence="1 7">Belongs to the truncated hemoglobin family. Group I subfamily.</text>
</comment>
<proteinExistence type="inferred from homology"/>
<dbReference type="InterPro" id="IPR044203">
    <property type="entry name" value="GlbO/GLB3-like"/>
</dbReference>
<dbReference type="PANTHER" id="PTHR47366:SF2">
    <property type="entry name" value="CHROMOSOME UNDETERMINED SCAFFOLD_37, WHOLE GENOME SHOTGUN SEQUENCE"/>
    <property type="match status" value="1"/>
</dbReference>
<dbReference type="InterPro" id="IPR009050">
    <property type="entry name" value="Globin-like_sf"/>
</dbReference>
<dbReference type="GO" id="GO:0020037">
    <property type="term" value="F:heme binding"/>
    <property type="evidence" value="ECO:0007669"/>
    <property type="project" value="InterPro"/>
</dbReference>
<accession>A0A9Q4B3W7</accession>
<dbReference type="SUPFAM" id="SSF46458">
    <property type="entry name" value="Globin-like"/>
    <property type="match status" value="1"/>
</dbReference>
<dbReference type="CDD" id="cd00454">
    <property type="entry name" value="TrHb1_N"/>
    <property type="match status" value="1"/>
</dbReference>
<evidence type="ECO:0000313" key="10">
    <source>
        <dbReference type="EMBL" id="MCR6097542.1"/>
    </source>
</evidence>
<dbReference type="RefSeq" id="WP_257821952.1">
    <property type="nucleotide sequence ID" value="NZ_JABXYM010000001.1"/>
</dbReference>
<dbReference type="GO" id="GO:0019825">
    <property type="term" value="F:oxygen binding"/>
    <property type="evidence" value="ECO:0007669"/>
    <property type="project" value="InterPro"/>
</dbReference>
<evidence type="ECO:0000256" key="2">
    <source>
        <dbReference type="ARBA" id="ARBA00022448"/>
    </source>
</evidence>
<dbReference type="PIRSF" id="PIRSF002030">
    <property type="entry name" value="Globin_Protozoa/Cyanobacteria"/>
    <property type="match status" value="1"/>
</dbReference>
<feature type="binding site" description="proximal binding residue" evidence="8">
    <location>
        <position position="70"/>
    </location>
    <ligand>
        <name>heme</name>
        <dbReference type="ChEBI" id="CHEBI:30413"/>
    </ligand>
    <ligandPart>
        <name>Fe</name>
        <dbReference type="ChEBI" id="CHEBI:18248"/>
    </ligandPart>
</feature>
<keyword evidence="2 7" id="KW-0813">Transport</keyword>
<keyword evidence="11" id="KW-1185">Reference proteome</keyword>
<dbReference type="Gene3D" id="1.10.490.10">
    <property type="entry name" value="Globins"/>
    <property type="match status" value="1"/>
</dbReference>
<evidence type="ECO:0000256" key="7">
    <source>
        <dbReference type="PIRNR" id="PIRNR002030"/>
    </source>
</evidence>
<evidence type="ECO:0000256" key="3">
    <source>
        <dbReference type="ARBA" id="ARBA00022617"/>
    </source>
</evidence>
<dbReference type="PANTHER" id="PTHR47366">
    <property type="entry name" value="TWO-ON-TWO HEMOGLOBIN-3"/>
    <property type="match status" value="1"/>
</dbReference>
<comment type="caution">
    <text evidence="10">The sequence shown here is derived from an EMBL/GenBank/DDBJ whole genome shotgun (WGS) entry which is preliminary data.</text>
</comment>
<sequence length="118" mass="13382">MTTLYDKLGGESAIETAVDTFYDKVLADETVNHFFTNTDMTKQRQHQTKFLSYALGGPHQYSGLSMEKAHENMNIQPEHFNAIANHLKATLEELNVSDDDIEQVMEKVATLAPNIMYK</sequence>
<comment type="cofactor">
    <cofactor evidence="8">
        <name>heme</name>
        <dbReference type="ChEBI" id="CHEBI:30413"/>
    </cofactor>
    <text evidence="8">Binds 1 heme group per subunit.</text>
</comment>